<evidence type="ECO:0000256" key="3">
    <source>
        <dbReference type="PIRNR" id="PIRNR002070"/>
    </source>
</evidence>
<dbReference type="RefSeq" id="WP_086324577.1">
    <property type="nucleotide sequence ID" value="NZ_JAMWMK010000007.1"/>
</dbReference>
<protein>
    <recommendedName>
        <fullName evidence="2 3">Single-stranded DNA-binding protein</fullName>
        <shortName evidence="2">SSB</shortName>
    </recommendedName>
</protein>
<dbReference type="NCBIfam" id="TIGR00621">
    <property type="entry name" value="ssb"/>
    <property type="match status" value="1"/>
</dbReference>
<dbReference type="CDD" id="cd04496">
    <property type="entry name" value="SSB_OBF"/>
    <property type="match status" value="1"/>
</dbReference>
<reference evidence="5" key="2">
    <citation type="submission" date="2022-05" db="EMBL/GenBank/DDBJ databases">
        <title>Draft genome sequences of Clostridium perfringens strains isolated from Peru.</title>
        <authorList>
            <person name="Hurtado R."/>
            <person name="Lima L."/>
            <person name="Sousa T."/>
            <person name="Jaiswal A.K."/>
            <person name="Tiwari S."/>
            <person name="Maturrano L."/>
            <person name="Brenig B."/>
            <person name="Azevedo V."/>
        </authorList>
    </citation>
    <scope>NUCLEOTIDE SEQUENCE</scope>
    <source>
        <strain evidence="5">CP4</strain>
    </source>
</reference>
<dbReference type="InterPro" id="IPR012340">
    <property type="entry name" value="NA-bd_OB-fold"/>
</dbReference>
<comment type="subunit">
    <text evidence="2">Homotetramer.</text>
</comment>
<sequence length="143" mass="16442">MLNTVHLIGRLTETVDLSYTPSGNAVGKFLLAVNRNYKKQNGEREADFLRCVIWKKGAELLADMTVKGSLVRISGRLQTRTYENKNGQKVYVTEILVTEFELLESREMTEKRKSNQENGVKEEPSINYPDREENEVENDDLPF</sequence>
<feature type="compositionally biased region" description="Acidic residues" evidence="4">
    <location>
        <begin position="132"/>
        <end position="143"/>
    </location>
</feature>
<dbReference type="GO" id="GO:0003697">
    <property type="term" value="F:single-stranded DNA binding"/>
    <property type="evidence" value="ECO:0007669"/>
    <property type="project" value="UniProtKB-UniRule"/>
</dbReference>
<dbReference type="HAMAP" id="MF_00984">
    <property type="entry name" value="SSB"/>
    <property type="match status" value="1"/>
</dbReference>
<dbReference type="SUPFAM" id="SSF50249">
    <property type="entry name" value="Nucleic acid-binding proteins"/>
    <property type="match status" value="1"/>
</dbReference>
<keyword evidence="1 2" id="KW-0238">DNA-binding</keyword>
<feature type="compositionally biased region" description="Basic and acidic residues" evidence="4">
    <location>
        <begin position="107"/>
        <end position="124"/>
    </location>
</feature>
<dbReference type="Proteomes" id="UP000194737">
    <property type="component" value="Unassembled WGS sequence"/>
</dbReference>
<gene>
    <name evidence="5" type="primary">ssb</name>
    <name evidence="6" type="ORF">A5804_000675</name>
    <name evidence="5" type="ORF">M3X98_06265</name>
</gene>
<dbReference type="EMBL" id="NGLB01000001">
    <property type="protein sequence ID" value="OTN99189.1"/>
    <property type="molecule type" value="Genomic_DNA"/>
</dbReference>
<evidence type="ECO:0000256" key="2">
    <source>
        <dbReference type="HAMAP-Rule" id="MF_00984"/>
    </source>
</evidence>
<dbReference type="PANTHER" id="PTHR10302">
    <property type="entry name" value="SINGLE-STRANDED DNA-BINDING PROTEIN"/>
    <property type="match status" value="1"/>
</dbReference>
<dbReference type="AlphaFoldDB" id="A0A9X3XVI3"/>
<dbReference type="InterPro" id="IPR000424">
    <property type="entry name" value="Primosome_PriB/ssb"/>
</dbReference>
<reference evidence="6 7" key="1">
    <citation type="submission" date="2017-05" db="EMBL/GenBank/DDBJ databases">
        <title>The Genome Sequence of Enterococcus faecium 6F2_DIV0138.</title>
        <authorList>
            <consortium name="The Broad Institute Genomics Platform"/>
            <consortium name="The Broad Institute Genomic Center for Infectious Diseases"/>
            <person name="Earl A."/>
            <person name="Manson A."/>
            <person name="Schwartman J."/>
            <person name="Gilmore M."/>
            <person name="Abouelleil A."/>
            <person name="Cao P."/>
            <person name="Chapman S."/>
            <person name="Cusick C."/>
            <person name="Shea T."/>
            <person name="Young S."/>
            <person name="Neafsey D."/>
            <person name="Nusbaum C."/>
            <person name="Birren B."/>
        </authorList>
    </citation>
    <scope>NUCLEOTIDE SEQUENCE [LARGE SCALE GENOMIC DNA]</scope>
    <source>
        <strain evidence="6 7">6F2_DIV0138</strain>
    </source>
</reference>
<dbReference type="GO" id="GO:0009295">
    <property type="term" value="C:nucleoid"/>
    <property type="evidence" value="ECO:0007669"/>
    <property type="project" value="TreeGrafter"/>
</dbReference>
<evidence type="ECO:0000256" key="4">
    <source>
        <dbReference type="SAM" id="MobiDB-lite"/>
    </source>
</evidence>
<dbReference type="Pfam" id="PF00436">
    <property type="entry name" value="SSB"/>
    <property type="match status" value="1"/>
</dbReference>
<accession>A0A9X3XVI3</accession>
<dbReference type="PANTHER" id="PTHR10302:SF27">
    <property type="entry name" value="SINGLE-STRANDED DNA-BINDING PROTEIN"/>
    <property type="match status" value="1"/>
</dbReference>
<evidence type="ECO:0000256" key="1">
    <source>
        <dbReference type="ARBA" id="ARBA00023125"/>
    </source>
</evidence>
<evidence type="ECO:0000313" key="8">
    <source>
        <dbReference type="Proteomes" id="UP001141166"/>
    </source>
</evidence>
<comment type="caution">
    <text evidence="2">Lacks conserved residue(s) required for the propagation of feature annotation.</text>
</comment>
<dbReference type="GO" id="GO:0006260">
    <property type="term" value="P:DNA replication"/>
    <property type="evidence" value="ECO:0007669"/>
    <property type="project" value="InterPro"/>
</dbReference>
<evidence type="ECO:0000313" key="7">
    <source>
        <dbReference type="Proteomes" id="UP000194737"/>
    </source>
</evidence>
<comment type="caution">
    <text evidence="5">The sequence shown here is derived from an EMBL/GenBank/DDBJ whole genome shotgun (WGS) entry which is preliminary data.</text>
</comment>
<dbReference type="Gene3D" id="2.40.50.140">
    <property type="entry name" value="Nucleic acid-binding proteins"/>
    <property type="match status" value="1"/>
</dbReference>
<name>A0A9X3XVI3_ENTFC</name>
<dbReference type="EMBL" id="JAMWMK010000007">
    <property type="protein sequence ID" value="MDC4247658.1"/>
    <property type="molecule type" value="Genomic_DNA"/>
</dbReference>
<organism evidence="5 8">
    <name type="scientific">Enterococcus faecium</name>
    <name type="common">Streptococcus faecium</name>
    <dbReference type="NCBI Taxonomy" id="1352"/>
    <lineage>
        <taxon>Bacteria</taxon>
        <taxon>Bacillati</taxon>
        <taxon>Bacillota</taxon>
        <taxon>Bacilli</taxon>
        <taxon>Lactobacillales</taxon>
        <taxon>Enterococcaceae</taxon>
        <taxon>Enterococcus</taxon>
    </lineage>
</organism>
<proteinExistence type="inferred from homology"/>
<feature type="region of interest" description="Disordered" evidence="4">
    <location>
        <begin position="107"/>
        <end position="143"/>
    </location>
</feature>
<evidence type="ECO:0000313" key="5">
    <source>
        <dbReference type="EMBL" id="MDC4247658.1"/>
    </source>
</evidence>
<dbReference type="Proteomes" id="UP001141166">
    <property type="component" value="Unassembled WGS sequence"/>
</dbReference>
<evidence type="ECO:0000313" key="6">
    <source>
        <dbReference type="EMBL" id="OTN99189.1"/>
    </source>
</evidence>
<dbReference type="PIRSF" id="PIRSF002070">
    <property type="entry name" value="SSB"/>
    <property type="match status" value="1"/>
</dbReference>
<dbReference type="PROSITE" id="PS50935">
    <property type="entry name" value="SSB"/>
    <property type="match status" value="1"/>
</dbReference>
<dbReference type="InterPro" id="IPR011344">
    <property type="entry name" value="ssDNA-bd"/>
</dbReference>